<evidence type="ECO:0000256" key="11">
    <source>
        <dbReference type="ARBA" id="ARBA00069542"/>
    </source>
</evidence>
<evidence type="ECO:0000256" key="8">
    <source>
        <dbReference type="ARBA" id="ARBA00023273"/>
    </source>
</evidence>
<dbReference type="InterPro" id="IPR029249">
    <property type="entry name" value="Rotatin_N"/>
</dbReference>
<dbReference type="GO" id="GO:0007099">
    <property type="term" value="P:centriole replication"/>
    <property type="evidence" value="ECO:0007669"/>
    <property type="project" value="TreeGrafter"/>
</dbReference>
<comment type="subunit">
    <text evidence="10">Interacts with PPP1R35; this interaction allows the mutual recruitment to the centriole.</text>
</comment>
<feature type="compositionally biased region" description="Low complexity" evidence="12">
    <location>
        <begin position="366"/>
        <end position="378"/>
    </location>
</feature>
<evidence type="ECO:0000313" key="15">
    <source>
        <dbReference type="Proteomes" id="UP001178461"/>
    </source>
</evidence>
<feature type="compositionally biased region" description="Polar residues" evidence="12">
    <location>
        <begin position="332"/>
        <end position="344"/>
    </location>
</feature>
<dbReference type="GO" id="GO:0005814">
    <property type="term" value="C:centriole"/>
    <property type="evidence" value="ECO:0007669"/>
    <property type="project" value="TreeGrafter"/>
</dbReference>
<evidence type="ECO:0000259" key="13">
    <source>
        <dbReference type="Pfam" id="PF14726"/>
    </source>
</evidence>
<evidence type="ECO:0000256" key="6">
    <source>
        <dbReference type="ARBA" id="ARBA00023069"/>
    </source>
</evidence>
<feature type="region of interest" description="Disordered" evidence="12">
    <location>
        <begin position="1616"/>
        <end position="1638"/>
    </location>
</feature>
<evidence type="ECO:0000256" key="1">
    <source>
        <dbReference type="ARBA" id="ARBA00004120"/>
    </source>
</evidence>
<dbReference type="GO" id="GO:0036064">
    <property type="term" value="C:ciliary basal body"/>
    <property type="evidence" value="ECO:0007669"/>
    <property type="project" value="InterPro"/>
</dbReference>
<comment type="subcellular location">
    <subcellularLocation>
        <location evidence="1">Cytoplasm</location>
        <location evidence="1">Cytoskeleton</location>
        <location evidence="1">Cilium basal body</location>
    </subcellularLocation>
</comment>
<evidence type="ECO:0000313" key="14">
    <source>
        <dbReference type="EMBL" id="CAI5779802.1"/>
    </source>
</evidence>
<dbReference type="GO" id="GO:0010457">
    <property type="term" value="P:centriole-centriole cohesion"/>
    <property type="evidence" value="ECO:0007669"/>
    <property type="project" value="TreeGrafter"/>
</dbReference>
<keyword evidence="15" id="KW-1185">Reference proteome</keyword>
<gene>
    <name evidence="14" type="ORF">PODLI_1B014815</name>
</gene>
<feature type="compositionally biased region" description="Polar residues" evidence="12">
    <location>
        <begin position="307"/>
        <end position="322"/>
    </location>
</feature>
<evidence type="ECO:0000256" key="9">
    <source>
        <dbReference type="ARBA" id="ARBA00061100"/>
    </source>
</evidence>
<keyword evidence="8" id="KW-0966">Cell projection</keyword>
<evidence type="ECO:0000256" key="4">
    <source>
        <dbReference type="ARBA" id="ARBA00022553"/>
    </source>
</evidence>
<dbReference type="Proteomes" id="UP001178461">
    <property type="component" value="Chromosome 7"/>
</dbReference>
<feature type="domain" description="Rotatin N-terminal" evidence="13">
    <location>
        <begin position="42"/>
        <end position="138"/>
    </location>
</feature>
<organism evidence="14 15">
    <name type="scientific">Podarcis lilfordi</name>
    <name type="common">Lilford's wall lizard</name>
    <dbReference type="NCBI Taxonomy" id="74358"/>
    <lineage>
        <taxon>Eukaryota</taxon>
        <taxon>Metazoa</taxon>
        <taxon>Chordata</taxon>
        <taxon>Craniata</taxon>
        <taxon>Vertebrata</taxon>
        <taxon>Euteleostomi</taxon>
        <taxon>Lepidosauria</taxon>
        <taxon>Squamata</taxon>
        <taxon>Bifurcata</taxon>
        <taxon>Unidentata</taxon>
        <taxon>Episquamata</taxon>
        <taxon>Laterata</taxon>
        <taxon>Lacertibaenia</taxon>
        <taxon>Lacertidae</taxon>
        <taxon>Podarcis</taxon>
    </lineage>
</organism>
<dbReference type="GO" id="GO:0005813">
    <property type="term" value="C:centrosome"/>
    <property type="evidence" value="ECO:0007669"/>
    <property type="project" value="InterPro"/>
</dbReference>
<dbReference type="PANTHER" id="PTHR31691:SF1">
    <property type="entry name" value="ROTATIN"/>
    <property type="match status" value="1"/>
</dbReference>
<keyword evidence="2" id="KW-0217">Developmental protein</keyword>
<proteinExistence type="inferred from homology"/>
<evidence type="ECO:0000256" key="3">
    <source>
        <dbReference type="ARBA" id="ARBA00022490"/>
    </source>
</evidence>
<dbReference type="Gene3D" id="1.25.10.10">
    <property type="entry name" value="Leucine-rich Repeat Variant"/>
    <property type="match status" value="2"/>
</dbReference>
<dbReference type="FunFam" id="1.25.10.10:FF:000811">
    <property type="entry name" value="rotatin isoform X1"/>
    <property type="match status" value="1"/>
</dbReference>
<keyword evidence="6" id="KW-0969">Cilium</keyword>
<dbReference type="Pfam" id="PF14726">
    <property type="entry name" value="RTTN_N"/>
    <property type="match status" value="1"/>
</dbReference>
<evidence type="ECO:0000256" key="12">
    <source>
        <dbReference type="SAM" id="MobiDB-lite"/>
    </source>
</evidence>
<sequence length="2243" mass="249176">MWGRPGKAVAAMAARSAAAASSPPTELSLSPFVRKLRHQLAEIRERALRNILCKLDHNLVTYDDLAQEKLLFLSLLEWFNFPVVPMKEEVLNLVSNLVKHPSAVEQLVGIGAVEFFTQLRPNVDPNLQAVIDGILDGLFVLPSEISADYQEVSYQTPLPAVTNIVLSEEANAGYFDQGGNNLQEMGIPPKQLSVKHGVKSLKFSTFPWLSLTTTDRHVLSSSESSLRSKNHSLIWNTCELLQDVIMQDFPAEIFLQRPKIVQSLLSLTTLAFGRDGQHRLALQAVLCLQQLCTFLRNRLNFHRDPSFVSSETGTISQNSSVSYGHDARRSVHSQNASPGSSSPRPSVIGRTGQRPRGDGQDWDAVSSSGSSSHANANSRVHSPLDMGHTDLPELENEDTLELQFQQLSLPQFCVAVLEYAVPLLRTGSKKVTMHVLECLAEDLLLISDAVSEDVWEDNSLFGLELKEKLLGVLDTLGETMSYHKNNASSEQPELVIIHHRMAYVSVSLFTIRLLHSLIPVEKADSVLPESLLAALFDLSVDMPFCLEYPSIHDSVIAYLEQMNSENYSIYKQAAEAAYSVECTCNFMAEVHKEGENNLLDLLEMVEQALKSLPYHQHFPLLQEFLSICSDIWKSAQASPLLQAESQKVLLHLLSHPLPNIRTEAYRYCLKTVKECLGNHNATKPVSSVSYGIHFLLHPKVLYEICSFGLQDSHHEVCSAATFMLMYLLQGRLMMAAVTWNKFIEALYPVVPILQGYADTEDALGSCILSLSETNAEKEGILPRTTRLKAALRLLFSKKPLVRSTALKHLMFHLTTEDEATLRHPLPQSSVLSSIPNLLIVEKTVELKLGDSARESVFKAETVEKLYDIFISDTIDLVLRKSAAEQLAVIMQDSKMHEIIKKMGIIDKILSYFAECVDQDGKVMGCMMLPCLTLLRKLTYADPAKRLSLANQPSVLLVLFRVCLLFQDYGAVMSEAAALLCLLLFDEASRKEMWADTFPCDSYSILPFSLPVSVVRRYHLPVRVKAHHAVSPNSVVLPFPCELWASKPVSDMLKMAWNLSWFHGVDNLLKLTDYETGTKEFPDTLKLSSEDIITLKITHATSGLQDCLNSIIRAVSHREVRAAITRMNFYILNDRLALICSSGPCGATLKCLAWQTALSRFLQVLPASSEDEKLLIDIVCFLNKFLKEQKIMSDVEHLKWIMDVILKHNPKSLLDLVVQPESQQQDEIDDLKTAVRQQLQKELIAFLNTLLLSFMSATDRKDLELTGYFRTELALKLLQYLRVTDAPHFYGLPSLERTLRGMVHVTALPGWSSYSVTMEPFTICKKYLAGLLEVISSFYVEWGGNAMSFMGKGVTKSAILCLLHLSHEMMSQAPNADWIPLWFLPYNSEEQVVSQQGLAWLIPLWVDRDPEVKFTSLAIGSALTSLEVGCFALAESCQNISGGLWGTVINILLDQSECSMVRREAAFILQNLLVIPLPTEEVKDSIWQGPCVHDEESGLSLTGKTALQALLYHCRFYEHLNEMVKQCYLGRYTFDLHCSLGGSQAAEKSSINDFDDSLSLWRVVSTQSQSPSSQSTSDTVIISSSPSPGCAVEMQLPTSPPIARICDVPLNRLMAQGQSETTTTVSSSPHDSPQSTIRPSQCAVVTPPLLSAVCGLLDNLLIVTPKDTGVALQQAQTLTALSSLVNSSLIERCILEMKAPLPQPFHMDYTKIQSCLLVDTRLVMQDALLTPLLAHTFVVLSIGCKDGLGPEITAAVHQTWEDSFSLLTTLLRKCGHASLPFVTAALAKHWIPVIETICECMQFSVRHPELCVACLQFLAVLFSEEGKRELNSKESACYHPTVVFLLDEDERSRDSVAKLCELIIQSYEGKSSQDVLKRVAASALLPLLAVSKSAQKCALEANLIETCLEQIKHIHAQLNLDSLRPGKAVPRKKDDNNLSKEIKLVMQLLRNCFFRNESCKAAALGTHLISVLHALWPWLLMDDSLMQTALHLLCVYTANYPLGCGSLCLASSGLSPLQTAQRTAAGNSLMHSIVKLAAQTPAENSTIQQMTFNLLANAVVSHDCKGVLQKSNFLQNFLSLSLPKGGNKSLGPLAVAWLKLLLNLSFGEDGQQMIVKLNGSLDQLIEMAKYKHRSHPYTILLILHNTCFNPVNKSKILANDKAIALLSDCLESDNPVARRIGASALWALLHNYQKAKVTLKNPSIKRRIDDAFLSVKKTLQQQEENQQDAYHFKCLEALVVLLSS</sequence>
<accession>A0AA35KLV6</accession>
<comment type="similarity">
    <text evidence="9">Belongs to the rotatin family.</text>
</comment>
<feature type="region of interest" description="Disordered" evidence="12">
    <location>
        <begin position="307"/>
        <end position="391"/>
    </location>
</feature>
<dbReference type="EMBL" id="OX395132">
    <property type="protein sequence ID" value="CAI5779802.1"/>
    <property type="molecule type" value="Genomic_DNA"/>
</dbReference>
<keyword evidence="7" id="KW-0206">Cytoskeleton</keyword>
<dbReference type="InterPro" id="IPR030791">
    <property type="entry name" value="Rotatin"/>
</dbReference>
<evidence type="ECO:0000256" key="2">
    <source>
        <dbReference type="ARBA" id="ARBA00022473"/>
    </source>
</evidence>
<keyword evidence="4" id="KW-0597">Phosphoprotein</keyword>
<dbReference type="GO" id="GO:0032053">
    <property type="term" value="P:ciliary basal body organization"/>
    <property type="evidence" value="ECO:0007669"/>
    <property type="project" value="TreeGrafter"/>
</dbReference>
<dbReference type="SUPFAM" id="SSF48371">
    <property type="entry name" value="ARM repeat"/>
    <property type="match status" value="3"/>
</dbReference>
<evidence type="ECO:0000256" key="7">
    <source>
        <dbReference type="ARBA" id="ARBA00023212"/>
    </source>
</evidence>
<evidence type="ECO:0000256" key="5">
    <source>
        <dbReference type="ARBA" id="ARBA00022990"/>
    </source>
</evidence>
<evidence type="ECO:0000256" key="10">
    <source>
        <dbReference type="ARBA" id="ARBA00064355"/>
    </source>
</evidence>
<dbReference type="InterPro" id="IPR016024">
    <property type="entry name" value="ARM-type_fold"/>
</dbReference>
<reference evidence="14" key="1">
    <citation type="submission" date="2022-12" db="EMBL/GenBank/DDBJ databases">
        <authorList>
            <person name="Alioto T."/>
            <person name="Alioto T."/>
            <person name="Gomez Garrido J."/>
        </authorList>
    </citation>
    <scope>NUCLEOTIDE SEQUENCE</scope>
</reference>
<keyword evidence="5" id="KW-0007">Acetylation</keyword>
<protein>
    <recommendedName>
        <fullName evidence="11">Rotatin</fullName>
    </recommendedName>
</protein>
<keyword evidence="3" id="KW-0963">Cytoplasm</keyword>
<name>A0AA35KLV6_9SAUR</name>
<dbReference type="PANTHER" id="PTHR31691">
    <property type="entry name" value="ROTATIN"/>
    <property type="match status" value="1"/>
</dbReference>
<dbReference type="InterPro" id="IPR011989">
    <property type="entry name" value="ARM-like"/>
</dbReference>